<sequence>MNSTSIKSTQIAPLEGVVQAQTTGQGVFLNAHPYHTKLPPSIIKEYIKHYTNVGDTILDPFCGSGMTGVATRLMNRVGVLNDLSTAAVHISKGHSQIVNQDLLREATKEVIEEVTEKINTLYQTNCSKCCGEAEIAYTIWSDVFKCPFCDSQFNLWERAVDNESGSVAKKFSCGKCDLTLNRKALTGYRMSSVPVITVYDCKNGCKRREHKTTDKEKEILSAINKIEIPQNAPIVKMMNVDTGQRWGEQWRSGYHSDVTHVHHFFTHRNYLALSYLHQAITKVKDKLIREKLLFAFTGSLIAVSRMVKYIASRGGRSNIPGTLYIPSLNLEQNVLSVFKRRIAKVEKLCDIIKDYNELQNIFMNNTANNLAELEDNSIDYIFTDPPFGANIQYAELNFISEAWLGEYTDKDKEIVINNTRKHDLNRYNDLLYKSLKEMHRVLKTGSYTSLVFHNTDSKIWEGLREAIKKSGFEVSGVSMLDKGKGGWNQVTSSSGTARFDIVIELKKNTEKKRKSEFNFRLTEEDFLVYLDDFLKNTPDQEKRSRTLPYLHSKIIQLIFIKQSSTPPPDMKQLEKILSKNFININGFWYS</sequence>
<dbReference type="Pfam" id="PF01555">
    <property type="entry name" value="N6_N4_Mtase"/>
    <property type="match status" value="1"/>
</dbReference>
<dbReference type="GO" id="GO:0008170">
    <property type="term" value="F:N-methyltransferase activity"/>
    <property type="evidence" value="ECO:0007669"/>
    <property type="project" value="InterPro"/>
</dbReference>
<gene>
    <name evidence="7" type="ORF">SAMN05421743_101239</name>
</gene>
<dbReference type="PROSITE" id="PS00092">
    <property type="entry name" value="N6_MTASE"/>
    <property type="match status" value="1"/>
</dbReference>
<reference evidence="7 8" key="1">
    <citation type="submission" date="2016-10" db="EMBL/GenBank/DDBJ databases">
        <authorList>
            <person name="de Groot N.N."/>
        </authorList>
    </citation>
    <scope>NUCLEOTIDE SEQUENCE [LARGE SCALE GENOMIC DNA]</scope>
    <source>
        <strain evidence="7 8">CCM7597</strain>
    </source>
</reference>
<dbReference type="SUPFAM" id="SSF53335">
    <property type="entry name" value="S-adenosyl-L-methionine-dependent methyltransferases"/>
    <property type="match status" value="2"/>
</dbReference>
<evidence type="ECO:0000256" key="3">
    <source>
        <dbReference type="ARBA" id="ARBA00022679"/>
    </source>
</evidence>
<dbReference type="InterPro" id="IPR002295">
    <property type="entry name" value="N4/N6-MTase_EcoPI_Mod-like"/>
</dbReference>
<dbReference type="RefSeq" id="WP_093041353.1">
    <property type="nucleotide sequence ID" value="NZ_FNQR01000001.1"/>
</dbReference>
<dbReference type="Proteomes" id="UP000198584">
    <property type="component" value="Unassembled WGS sequence"/>
</dbReference>
<dbReference type="InterPro" id="IPR002052">
    <property type="entry name" value="DNA_methylase_N6_adenine_CS"/>
</dbReference>
<dbReference type="GO" id="GO:0032259">
    <property type="term" value="P:methylation"/>
    <property type="evidence" value="ECO:0007669"/>
    <property type="project" value="UniProtKB-KW"/>
</dbReference>
<dbReference type="AlphaFoldDB" id="A0A1H3W0C3"/>
<keyword evidence="3" id="KW-0808">Transferase</keyword>
<accession>A0A1H3W0C3</accession>
<dbReference type="GO" id="GO:0003677">
    <property type="term" value="F:DNA binding"/>
    <property type="evidence" value="ECO:0007669"/>
    <property type="project" value="InterPro"/>
</dbReference>
<evidence type="ECO:0000256" key="5">
    <source>
        <dbReference type="ARBA" id="ARBA00022747"/>
    </source>
</evidence>
<dbReference type="Gene3D" id="3.40.50.150">
    <property type="entry name" value="Vaccinia Virus protein VP39"/>
    <property type="match status" value="2"/>
</dbReference>
<keyword evidence="8" id="KW-1185">Reference proteome</keyword>
<evidence type="ECO:0000256" key="1">
    <source>
        <dbReference type="ARBA" id="ARBA00006594"/>
    </source>
</evidence>
<comment type="similarity">
    <text evidence="1">Belongs to the N(4)/N(6)-methyltransferase family.</text>
</comment>
<keyword evidence="5" id="KW-0680">Restriction system</keyword>
<organism evidence="7 8">
    <name type="scientific">Thalassobacillus cyri</name>
    <dbReference type="NCBI Taxonomy" id="571932"/>
    <lineage>
        <taxon>Bacteria</taxon>
        <taxon>Bacillati</taxon>
        <taxon>Bacillota</taxon>
        <taxon>Bacilli</taxon>
        <taxon>Bacillales</taxon>
        <taxon>Bacillaceae</taxon>
        <taxon>Thalassobacillus</taxon>
    </lineage>
</organism>
<evidence type="ECO:0000259" key="6">
    <source>
        <dbReference type="Pfam" id="PF01555"/>
    </source>
</evidence>
<name>A0A1H3W0C3_9BACI</name>
<evidence type="ECO:0000313" key="7">
    <source>
        <dbReference type="EMBL" id="SDZ79782.1"/>
    </source>
</evidence>
<dbReference type="EMBL" id="FNQR01000001">
    <property type="protein sequence ID" value="SDZ79782.1"/>
    <property type="molecule type" value="Genomic_DNA"/>
</dbReference>
<keyword evidence="4" id="KW-0949">S-adenosyl-L-methionine</keyword>
<dbReference type="InterPro" id="IPR002941">
    <property type="entry name" value="DNA_methylase_N4/N6"/>
</dbReference>
<dbReference type="STRING" id="571932.SAMN05421743_101239"/>
<keyword evidence="2 7" id="KW-0489">Methyltransferase</keyword>
<feature type="domain" description="DNA methylase N-4/N-6" evidence="6">
    <location>
        <begin position="32"/>
        <end position="90"/>
    </location>
</feature>
<evidence type="ECO:0000313" key="8">
    <source>
        <dbReference type="Proteomes" id="UP000198584"/>
    </source>
</evidence>
<dbReference type="OrthoDB" id="9800801at2"/>
<dbReference type="PRINTS" id="PR00506">
    <property type="entry name" value="D21N6MTFRASE"/>
</dbReference>
<dbReference type="InterPro" id="IPR029063">
    <property type="entry name" value="SAM-dependent_MTases_sf"/>
</dbReference>
<evidence type="ECO:0000256" key="4">
    <source>
        <dbReference type="ARBA" id="ARBA00022691"/>
    </source>
</evidence>
<evidence type="ECO:0000256" key="2">
    <source>
        <dbReference type="ARBA" id="ARBA00022603"/>
    </source>
</evidence>
<dbReference type="GO" id="GO:0009307">
    <property type="term" value="P:DNA restriction-modification system"/>
    <property type="evidence" value="ECO:0007669"/>
    <property type="project" value="UniProtKB-KW"/>
</dbReference>
<protein>
    <submittedName>
        <fullName evidence="7">DNA methylase</fullName>
    </submittedName>
</protein>
<proteinExistence type="inferred from homology"/>